<keyword evidence="1" id="KW-0378">Hydrolase</keyword>
<dbReference type="SUPFAM" id="SSF49265">
    <property type="entry name" value="Fibronectin type III"/>
    <property type="match status" value="1"/>
</dbReference>
<dbReference type="PROSITE" id="PS50231">
    <property type="entry name" value="RICIN_B_LECTIN"/>
    <property type="match status" value="1"/>
</dbReference>
<keyword evidence="6" id="KW-1185">Reference proteome</keyword>
<reference evidence="6" key="1">
    <citation type="journal article" date="2019" name="Int. J. Syst. Evol. Microbiol.">
        <title>The Global Catalogue of Microorganisms (GCM) 10K type strain sequencing project: providing services to taxonomists for standard genome sequencing and annotation.</title>
        <authorList>
            <consortium name="The Broad Institute Genomics Platform"/>
            <consortium name="The Broad Institute Genome Sequencing Center for Infectious Disease"/>
            <person name="Wu L."/>
            <person name="Ma J."/>
        </authorList>
    </citation>
    <scope>NUCLEOTIDE SEQUENCE [LARGE SCALE GENOMIC DNA]</scope>
    <source>
        <strain evidence="6">CGMCC 4.1469</strain>
    </source>
</reference>
<evidence type="ECO:0000256" key="3">
    <source>
        <dbReference type="SAM" id="MobiDB-lite"/>
    </source>
</evidence>
<dbReference type="RefSeq" id="WP_313767203.1">
    <property type="nucleotide sequence ID" value="NZ_BAAAVH010000031.1"/>
</dbReference>
<dbReference type="SMART" id="SM00458">
    <property type="entry name" value="RICIN"/>
    <property type="match status" value="1"/>
</dbReference>
<dbReference type="InterPro" id="IPR013783">
    <property type="entry name" value="Ig-like_fold"/>
</dbReference>
<organism evidence="5 6">
    <name type="scientific">Kitasatospora aburaviensis</name>
    <dbReference type="NCBI Taxonomy" id="67265"/>
    <lineage>
        <taxon>Bacteria</taxon>
        <taxon>Bacillati</taxon>
        <taxon>Actinomycetota</taxon>
        <taxon>Actinomycetes</taxon>
        <taxon>Kitasatosporales</taxon>
        <taxon>Streptomycetaceae</taxon>
        <taxon>Kitasatospora</taxon>
    </lineage>
</organism>
<gene>
    <name evidence="5" type="ORF">ACFP0N_23945</name>
</gene>
<keyword evidence="1" id="KW-0326">Glycosidase</keyword>
<proteinExistence type="predicted"/>
<dbReference type="CDD" id="cd00161">
    <property type="entry name" value="beta-trefoil_Ricin-like"/>
    <property type="match status" value="1"/>
</dbReference>
<feature type="region of interest" description="Disordered" evidence="3">
    <location>
        <begin position="461"/>
        <end position="539"/>
    </location>
</feature>
<feature type="domain" description="Ricin B lectin" evidence="4">
    <location>
        <begin position="623"/>
        <end position="758"/>
    </location>
</feature>
<dbReference type="SUPFAM" id="SSF50370">
    <property type="entry name" value="Ricin B-like lectins"/>
    <property type="match status" value="1"/>
</dbReference>
<dbReference type="InterPro" id="IPR024079">
    <property type="entry name" value="MetalloPept_cat_dom_sf"/>
</dbReference>
<name>A0ABW1F2D4_9ACTN</name>
<dbReference type="SUPFAM" id="SSF55486">
    <property type="entry name" value="Metalloproteases ('zincins'), catalytic domain"/>
    <property type="match status" value="1"/>
</dbReference>
<evidence type="ECO:0000256" key="2">
    <source>
        <dbReference type="ARBA" id="ARBA00023326"/>
    </source>
</evidence>
<evidence type="ECO:0000313" key="6">
    <source>
        <dbReference type="Proteomes" id="UP001596067"/>
    </source>
</evidence>
<evidence type="ECO:0000259" key="4">
    <source>
        <dbReference type="SMART" id="SM00458"/>
    </source>
</evidence>
<keyword evidence="2" id="KW-0119">Carbohydrate metabolism</keyword>
<dbReference type="Gene3D" id="3.40.390.10">
    <property type="entry name" value="Collagenase (Catalytic Domain)"/>
    <property type="match status" value="1"/>
</dbReference>
<dbReference type="InterPro" id="IPR035992">
    <property type="entry name" value="Ricin_B-like_lectins"/>
</dbReference>
<feature type="compositionally biased region" description="Low complexity" evidence="3">
    <location>
        <begin position="68"/>
        <end position="88"/>
    </location>
</feature>
<dbReference type="Gene3D" id="2.60.40.10">
    <property type="entry name" value="Immunoglobulins"/>
    <property type="match status" value="1"/>
</dbReference>
<dbReference type="EMBL" id="JBHSOD010000034">
    <property type="protein sequence ID" value="MFC5888025.1"/>
    <property type="molecule type" value="Genomic_DNA"/>
</dbReference>
<dbReference type="InterPro" id="IPR000772">
    <property type="entry name" value="Ricin_B_lectin"/>
</dbReference>
<accession>A0ABW1F2D4</accession>
<comment type="caution">
    <text evidence="5">The sequence shown here is derived from an EMBL/GenBank/DDBJ whole genome shotgun (WGS) entry which is preliminary data.</text>
</comment>
<dbReference type="InterPro" id="IPR003961">
    <property type="entry name" value="FN3_dom"/>
</dbReference>
<dbReference type="Proteomes" id="UP001596067">
    <property type="component" value="Unassembled WGS sequence"/>
</dbReference>
<keyword evidence="2" id="KW-0624">Polysaccharide degradation</keyword>
<evidence type="ECO:0000313" key="5">
    <source>
        <dbReference type="EMBL" id="MFC5888025.1"/>
    </source>
</evidence>
<dbReference type="InterPro" id="IPR036116">
    <property type="entry name" value="FN3_sf"/>
</dbReference>
<dbReference type="Gene3D" id="2.80.10.50">
    <property type="match status" value="1"/>
</dbReference>
<evidence type="ECO:0000256" key="1">
    <source>
        <dbReference type="ARBA" id="ARBA00023295"/>
    </source>
</evidence>
<dbReference type="CDD" id="cd00063">
    <property type="entry name" value="FN3"/>
    <property type="match status" value="1"/>
</dbReference>
<feature type="compositionally biased region" description="Low complexity" evidence="3">
    <location>
        <begin position="472"/>
        <end position="528"/>
    </location>
</feature>
<feature type="region of interest" description="Disordered" evidence="3">
    <location>
        <begin position="68"/>
        <end position="100"/>
    </location>
</feature>
<protein>
    <submittedName>
        <fullName evidence="5">RICIN domain-containing protein</fullName>
    </submittedName>
</protein>
<dbReference type="Pfam" id="PF14200">
    <property type="entry name" value="RicinB_lectin_2"/>
    <property type="match status" value="1"/>
</dbReference>
<sequence>MGHRSSELRRRKRRRLGRRTALVAVAVTAGLVAGVLGIQTALEPSAGKSDVAVAGSADRAEAVAAGVVADDGGPGETGTAEGATQAPAPRRDQKAAPIKEIPKDQPERGLVYAGLTLPAGDRCAGSLEVSGGQQCSHGPDAPPKDVDIHKDVAPVTATAVQPATLTPPADAQPPAAADLVKGSAQVLDVGQKAVVGEAPTAAAAAAADAPAAGSAPQQTPAAGGSAVVCEGDGSTGNRVQVVYVHAPGNDRFAQYLASFKKWAADVDVIYNASAQETGGVRHVRFVTESDCTASVLNVQISDSEIGDFNATNRALAAQGFNRKDRKYMMFTDAKVYCGIGTFAGDERPGQDNLSNFGPSYGRTDSGCWGGHTAAHELGHNLGAVSNSAPNSSKGGHCVDEWDLMCYSDTPYYPAMKTVCPDNASDSRLDCRHDDYYNTSPAAGSYLATHWNVANNRFLIAGGGTGPNPNPSPTATASPTRTQTPTPSPTATGSTTPTPTRSPSPTGSTTPSPTGTPTRTGSPSPTASPTGGGTTGPDVTASQVTQISAMLSWPAVQGATGYDVVLNGQTVGTVRGTVVGLVRLAPNTAYTVAVAVRDSAGAVSKPGRAASFRTLSDAGQPQPGTRYTLVNGLTGQAADLWGSSMNDGTVAIAYQRTGYANQKWTFEDAGSGTVRMKSVRSDKCMQLGGNPVAGQYLAQRPCSDASSQKFRVTTAGGGVTLTAEGSDLVLGVSNRWYYGGWLLELQKSNGQAYQSWSLQKTS</sequence>